<reference evidence="2" key="1">
    <citation type="submission" date="2017-02" db="EMBL/GenBank/DDBJ databases">
        <authorList>
            <person name="Tetz G."/>
            <person name="Tetz V."/>
        </authorList>
    </citation>
    <scope>NUCLEOTIDE SEQUENCE [LARGE SCALE GENOMIC DNA]</scope>
    <source>
        <strain evidence="2">VT16-26</strain>
    </source>
</reference>
<dbReference type="AlphaFoldDB" id="A0A202BQV5"/>
<dbReference type="SUPFAM" id="SSF52047">
    <property type="entry name" value="RNI-like"/>
    <property type="match status" value="1"/>
</dbReference>
<name>A0A202BQV5_9FLAO</name>
<dbReference type="Proteomes" id="UP000196355">
    <property type="component" value="Unassembled WGS sequence"/>
</dbReference>
<sequence>MIMENPIKIGNHYYDINSEHFSLKWEESPINFNDLSYLKQFPNLISANFYSSNLNDEGLAHVSNCCKIENLDLQDTEITNDGIKYLKNLEFLQYLRLKGNTQLTDECIPYLTEINNLLNLQIQETSITEVGLKKLTVMKYMNMITIQVWNNNFTFDGLSKISRELPHCEILAKGNGSFCNGEFEGKWKH</sequence>
<keyword evidence="2" id="KW-1185">Reference proteome</keyword>
<gene>
    <name evidence="1" type="ORF">B0E34_20000</name>
</gene>
<organism evidence="1 2">
    <name type="scientific">Chryseobacterium mucoviscidosis</name>
    <dbReference type="NCBI Taxonomy" id="1945581"/>
    <lineage>
        <taxon>Bacteria</taxon>
        <taxon>Pseudomonadati</taxon>
        <taxon>Bacteroidota</taxon>
        <taxon>Flavobacteriia</taxon>
        <taxon>Flavobacteriales</taxon>
        <taxon>Weeksellaceae</taxon>
        <taxon>Chryseobacterium group</taxon>
        <taxon>Chryseobacterium</taxon>
    </lineage>
</organism>
<evidence type="ECO:0008006" key="3">
    <source>
        <dbReference type="Google" id="ProtNLM"/>
    </source>
</evidence>
<accession>A0A202BQV5</accession>
<evidence type="ECO:0000313" key="1">
    <source>
        <dbReference type="EMBL" id="OVE53916.1"/>
    </source>
</evidence>
<evidence type="ECO:0000313" key="2">
    <source>
        <dbReference type="Proteomes" id="UP000196355"/>
    </source>
</evidence>
<proteinExistence type="predicted"/>
<comment type="caution">
    <text evidence="1">The sequence shown here is derived from an EMBL/GenBank/DDBJ whole genome shotgun (WGS) entry which is preliminary data.</text>
</comment>
<protein>
    <recommendedName>
        <fullName evidence="3">Leucine-rich repeat domain-containing protein</fullName>
    </recommendedName>
</protein>
<dbReference type="Gene3D" id="3.80.10.10">
    <property type="entry name" value="Ribonuclease Inhibitor"/>
    <property type="match status" value="1"/>
</dbReference>
<dbReference type="InterPro" id="IPR032675">
    <property type="entry name" value="LRR_dom_sf"/>
</dbReference>
<dbReference type="EMBL" id="MVAG01000193">
    <property type="protein sequence ID" value="OVE53916.1"/>
    <property type="molecule type" value="Genomic_DNA"/>
</dbReference>